<dbReference type="Pfam" id="PF13589">
    <property type="entry name" value="HATPase_c_3"/>
    <property type="match status" value="1"/>
</dbReference>
<reference evidence="1 2" key="1">
    <citation type="journal article" date="2018" name="Nat. Biotechnol.">
        <title>A standardized bacterial taxonomy based on genome phylogeny substantially revises the tree of life.</title>
        <authorList>
            <person name="Parks D.H."/>
            <person name="Chuvochina M."/>
            <person name="Waite D.W."/>
            <person name="Rinke C."/>
            <person name="Skarshewski A."/>
            <person name="Chaumeil P.A."/>
            <person name="Hugenholtz P."/>
        </authorList>
    </citation>
    <scope>NUCLEOTIDE SEQUENCE [LARGE SCALE GENOMIC DNA]</scope>
    <source>
        <strain evidence="1">UBA11728</strain>
    </source>
</reference>
<dbReference type="EMBL" id="DPVV01000515">
    <property type="protein sequence ID" value="HCL03785.1"/>
    <property type="molecule type" value="Genomic_DNA"/>
</dbReference>
<keyword evidence="1" id="KW-0418">Kinase</keyword>
<dbReference type="GO" id="GO:0016301">
    <property type="term" value="F:kinase activity"/>
    <property type="evidence" value="ECO:0007669"/>
    <property type="project" value="UniProtKB-KW"/>
</dbReference>
<dbReference type="AlphaFoldDB" id="A0A3D2XB87"/>
<sequence>MAKMKYKISSRATILLGRESVSKVEGALIELIKNTYDADATLCYVYFDTTEGALFIIDDGTGMTKSVIEDNWMMIGTANKRDEYISGKDRIKSGEKGIGRFALDRLGGICEMYTKNVNDRMIKWTTNWNSFERSE</sequence>
<organism evidence="1 2">
    <name type="scientific">Lachnoclostridium phytofermentans</name>
    <dbReference type="NCBI Taxonomy" id="66219"/>
    <lineage>
        <taxon>Bacteria</taxon>
        <taxon>Bacillati</taxon>
        <taxon>Bacillota</taxon>
        <taxon>Clostridia</taxon>
        <taxon>Lachnospirales</taxon>
        <taxon>Lachnospiraceae</taxon>
    </lineage>
</organism>
<protein>
    <submittedName>
        <fullName evidence="1">Histidine kinase</fullName>
    </submittedName>
</protein>
<evidence type="ECO:0000313" key="2">
    <source>
        <dbReference type="Proteomes" id="UP000262969"/>
    </source>
</evidence>
<evidence type="ECO:0000313" key="1">
    <source>
        <dbReference type="EMBL" id="HCL03785.1"/>
    </source>
</evidence>
<dbReference type="Proteomes" id="UP000262969">
    <property type="component" value="Unassembled WGS sequence"/>
</dbReference>
<dbReference type="Gene3D" id="3.30.565.10">
    <property type="entry name" value="Histidine kinase-like ATPase, C-terminal domain"/>
    <property type="match status" value="1"/>
</dbReference>
<accession>A0A3D2XB87</accession>
<comment type="caution">
    <text evidence="1">The sequence shown here is derived from an EMBL/GenBank/DDBJ whole genome shotgun (WGS) entry which is preliminary data.</text>
</comment>
<name>A0A3D2XB87_9FIRM</name>
<gene>
    <name evidence="1" type="ORF">DHW61_15500</name>
</gene>
<dbReference type="SUPFAM" id="SSF55874">
    <property type="entry name" value="ATPase domain of HSP90 chaperone/DNA topoisomerase II/histidine kinase"/>
    <property type="match status" value="1"/>
</dbReference>
<feature type="non-terminal residue" evidence="1">
    <location>
        <position position="135"/>
    </location>
</feature>
<proteinExistence type="predicted"/>
<keyword evidence="1" id="KW-0808">Transferase</keyword>
<dbReference type="InterPro" id="IPR036890">
    <property type="entry name" value="HATPase_C_sf"/>
</dbReference>